<name>A0A381V909_9ZZZZ</name>
<accession>A0A381V909</accession>
<dbReference type="SMART" id="SM00357">
    <property type="entry name" value="CSP"/>
    <property type="match status" value="1"/>
</dbReference>
<dbReference type="InterPro" id="IPR050181">
    <property type="entry name" value="Cold_shock_domain"/>
</dbReference>
<dbReference type="InterPro" id="IPR012156">
    <property type="entry name" value="Cold_shock_CspA"/>
</dbReference>
<evidence type="ECO:0000256" key="1">
    <source>
        <dbReference type="ARBA" id="ARBA00004496"/>
    </source>
</evidence>
<dbReference type="GO" id="GO:0003676">
    <property type="term" value="F:nucleic acid binding"/>
    <property type="evidence" value="ECO:0007669"/>
    <property type="project" value="InterPro"/>
</dbReference>
<dbReference type="SUPFAM" id="SSF50249">
    <property type="entry name" value="Nucleic acid-binding proteins"/>
    <property type="match status" value="1"/>
</dbReference>
<dbReference type="EMBL" id="UINC01008182">
    <property type="protein sequence ID" value="SVA36875.1"/>
    <property type="molecule type" value="Genomic_DNA"/>
</dbReference>
<proteinExistence type="predicted"/>
<evidence type="ECO:0000313" key="4">
    <source>
        <dbReference type="EMBL" id="SVA36875.1"/>
    </source>
</evidence>
<dbReference type="PROSITE" id="PS00352">
    <property type="entry name" value="CSD_1"/>
    <property type="match status" value="1"/>
</dbReference>
<keyword evidence="2" id="KW-0963">Cytoplasm</keyword>
<dbReference type="AlphaFoldDB" id="A0A381V909"/>
<sequence length="70" mass="7850">MSTLKGKVKWFNGKKGYGFIEREDKEKDVFVHASAVREAGLRFLNEGDELTFEVEDGDKGPSAVKLQKTS</sequence>
<dbReference type="Gene3D" id="2.40.50.140">
    <property type="entry name" value="Nucleic acid-binding proteins"/>
    <property type="match status" value="1"/>
</dbReference>
<dbReference type="InterPro" id="IPR019844">
    <property type="entry name" value="CSD_CS"/>
</dbReference>
<dbReference type="GO" id="GO:0005737">
    <property type="term" value="C:cytoplasm"/>
    <property type="evidence" value="ECO:0007669"/>
    <property type="project" value="UniProtKB-SubCell"/>
</dbReference>
<dbReference type="InterPro" id="IPR012340">
    <property type="entry name" value="NA-bd_OB-fold"/>
</dbReference>
<evidence type="ECO:0000259" key="3">
    <source>
        <dbReference type="PROSITE" id="PS51857"/>
    </source>
</evidence>
<dbReference type="Pfam" id="PF00313">
    <property type="entry name" value="CSD"/>
    <property type="match status" value="1"/>
</dbReference>
<gene>
    <name evidence="4" type="ORF">METZ01_LOCUS89729</name>
</gene>
<dbReference type="PANTHER" id="PTHR11544">
    <property type="entry name" value="COLD SHOCK DOMAIN CONTAINING PROTEINS"/>
    <property type="match status" value="1"/>
</dbReference>
<dbReference type="PRINTS" id="PR00050">
    <property type="entry name" value="COLDSHOCK"/>
</dbReference>
<dbReference type="PIRSF" id="PIRSF002599">
    <property type="entry name" value="Cold_shock_A"/>
    <property type="match status" value="1"/>
</dbReference>
<feature type="domain" description="CSD" evidence="3">
    <location>
        <begin position="3"/>
        <end position="68"/>
    </location>
</feature>
<reference evidence="4" key="1">
    <citation type="submission" date="2018-05" db="EMBL/GenBank/DDBJ databases">
        <authorList>
            <person name="Lanie J.A."/>
            <person name="Ng W.-L."/>
            <person name="Kazmierczak K.M."/>
            <person name="Andrzejewski T.M."/>
            <person name="Davidsen T.M."/>
            <person name="Wayne K.J."/>
            <person name="Tettelin H."/>
            <person name="Glass J.I."/>
            <person name="Rusch D."/>
            <person name="Podicherti R."/>
            <person name="Tsui H.-C.T."/>
            <person name="Winkler M.E."/>
        </authorList>
    </citation>
    <scope>NUCLEOTIDE SEQUENCE</scope>
</reference>
<dbReference type="PROSITE" id="PS51857">
    <property type="entry name" value="CSD_2"/>
    <property type="match status" value="1"/>
</dbReference>
<dbReference type="InterPro" id="IPR011129">
    <property type="entry name" value="CSD"/>
</dbReference>
<dbReference type="InterPro" id="IPR002059">
    <property type="entry name" value="CSP_DNA-bd"/>
</dbReference>
<evidence type="ECO:0000256" key="2">
    <source>
        <dbReference type="ARBA" id="ARBA00022490"/>
    </source>
</evidence>
<organism evidence="4">
    <name type="scientific">marine metagenome</name>
    <dbReference type="NCBI Taxonomy" id="408172"/>
    <lineage>
        <taxon>unclassified sequences</taxon>
        <taxon>metagenomes</taxon>
        <taxon>ecological metagenomes</taxon>
    </lineage>
</organism>
<dbReference type="CDD" id="cd04458">
    <property type="entry name" value="CSP_CDS"/>
    <property type="match status" value="1"/>
</dbReference>
<protein>
    <recommendedName>
        <fullName evidence="3">CSD domain-containing protein</fullName>
    </recommendedName>
</protein>
<comment type="subcellular location">
    <subcellularLocation>
        <location evidence="1">Cytoplasm</location>
    </subcellularLocation>
</comment>